<dbReference type="Proteomes" id="UP001431199">
    <property type="component" value="Unassembled WGS sequence"/>
</dbReference>
<proteinExistence type="predicted"/>
<keyword evidence="2" id="KW-1185">Reference proteome</keyword>
<comment type="caution">
    <text evidence="1">The sequence shown here is derived from an EMBL/GenBank/DDBJ whole genome shotgun (WGS) entry which is preliminary data.</text>
</comment>
<organism evidence="1 2">
    <name type="scientific">Eubacterium album</name>
    <dbReference type="NCBI Taxonomy" id="2978477"/>
    <lineage>
        <taxon>Bacteria</taxon>
        <taxon>Bacillati</taxon>
        <taxon>Bacillota</taxon>
        <taxon>Clostridia</taxon>
        <taxon>Eubacteriales</taxon>
        <taxon>Eubacteriaceae</taxon>
        <taxon>Eubacterium</taxon>
    </lineage>
</organism>
<accession>A0ABT2M3G5</accession>
<dbReference type="RefSeq" id="WP_260979172.1">
    <property type="nucleotide sequence ID" value="NZ_JAODBU010000018.1"/>
</dbReference>
<reference evidence="1" key="1">
    <citation type="submission" date="2022-09" db="EMBL/GenBank/DDBJ databases">
        <title>Eubacterium sp. LFL-14 isolated from human feces.</title>
        <authorList>
            <person name="Liu F."/>
        </authorList>
    </citation>
    <scope>NUCLEOTIDE SEQUENCE</scope>
    <source>
        <strain evidence="1">LFL-14</strain>
    </source>
</reference>
<dbReference type="EMBL" id="JAODBU010000018">
    <property type="protein sequence ID" value="MCT7400040.1"/>
    <property type="molecule type" value="Genomic_DNA"/>
</dbReference>
<sequence>MINKFTIIDGNNDSPELQDLLPLKLVQLECKHIAYVDNKTKELHKNALNVGYDNDIFGSHRTYTDIFDEVGRIQNMSQTPCLRAVRIVITNDGKVWSDNTHWTISYLFRYGNDTKLNDIPFYVIDFRTEIPTVINYDSTLFDSIVEVRKAISAAASIQTRLNIGWRCNGLRYTIGDLFSTLVKL</sequence>
<name>A0ABT2M3G5_9FIRM</name>
<gene>
    <name evidence="1" type="ORF">N5B56_13310</name>
</gene>
<evidence type="ECO:0000313" key="2">
    <source>
        <dbReference type="Proteomes" id="UP001431199"/>
    </source>
</evidence>
<evidence type="ECO:0000313" key="1">
    <source>
        <dbReference type="EMBL" id="MCT7400040.1"/>
    </source>
</evidence>
<protein>
    <submittedName>
        <fullName evidence="1">Uncharacterized protein</fullName>
    </submittedName>
</protein>